<keyword evidence="7" id="KW-0067">ATP-binding</keyword>
<dbReference type="PANTHER" id="PTHR43065:SF46">
    <property type="entry name" value="C4-DICARBOXYLATE TRANSPORT SENSOR PROTEIN DCTB"/>
    <property type="match status" value="1"/>
</dbReference>
<evidence type="ECO:0000256" key="1">
    <source>
        <dbReference type="ARBA" id="ARBA00000085"/>
    </source>
</evidence>
<sequence length="421" mass="46141">MMTLFKDLLFNLLFIISLSLIVQYILRVKISGSKRKYDKLIFIASAMIQVVFCISYSYSDSNGFLYDLRLIPLAIAGLYGGISAGIIVFLFTILIRIPFGGSGIELNIFTVMAITAVISMVSIKFQSMRLGGKLIAVALIGITYSILFAFIKGILYHAYLDLPLAAIYTATLLAGLLIVTYSMEIIEQNSLLREAIVKSEKIEVISHLAASVSHEVRNPLTVTRGFLQMLKDPGIPEDKRQYYLETAIEELDRAEMIIKEYLSFSKPNHDPAATLDVKAEIEKAVELLMPYANHSSVSVSSQLAKGLYISGEASKFQQCLLNIVKNGIEAMPDGGELTIQSFALSDRFAVIKIKDNGIGMTPAEIAKLGEPYFSTKKEKGTGLGMMVVLKLIRELGGTLEASSTPMKGTLFTITIPLATAS</sequence>
<feature type="transmembrane region" description="Helical" evidence="9">
    <location>
        <begin position="70"/>
        <end position="94"/>
    </location>
</feature>
<dbReference type="InterPro" id="IPR004358">
    <property type="entry name" value="Sig_transdc_His_kin-like_C"/>
</dbReference>
<feature type="transmembrane region" description="Helical" evidence="9">
    <location>
        <begin position="40"/>
        <end position="58"/>
    </location>
</feature>
<proteinExistence type="predicted"/>
<dbReference type="InterPro" id="IPR005467">
    <property type="entry name" value="His_kinase_dom"/>
</dbReference>
<evidence type="ECO:0000256" key="8">
    <source>
        <dbReference type="ARBA" id="ARBA00023012"/>
    </source>
</evidence>
<evidence type="ECO:0000256" key="3">
    <source>
        <dbReference type="ARBA" id="ARBA00022553"/>
    </source>
</evidence>
<dbReference type="SMART" id="SM00388">
    <property type="entry name" value="HisKA"/>
    <property type="match status" value="1"/>
</dbReference>
<keyword evidence="6" id="KW-0418">Kinase</keyword>
<keyword evidence="9" id="KW-0812">Transmembrane</keyword>
<evidence type="ECO:0000256" key="2">
    <source>
        <dbReference type="ARBA" id="ARBA00012438"/>
    </source>
</evidence>
<dbReference type="SUPFAM" id="SSF55874">
    <property type="entry name" value="ATPase domain of HSP90 chaperone/DNA topoisomerase II/histidine kinase"/>
    <property type="match status" value="1"/>
</dbReference>
<evidence type="ECO:0000256" key="6">
    <source>
        <dbReference type="ARBA" id="ARBA00022777"/>
    </source>
</evidence>
<dbReference type="SUPFAM" id="SSF47384">
    <property type="entry name" value="Homodimeric domain of signal transducing histidine kinase"/>
    <property type="match status" value="1"/>
</dbReference>
<keyword evidence="5" id="KW-0547">Nucleotide-binding</keyword>
<keyword evidence="3" id="KW-0597">Phosphoprotein</keyword>
<keyword evidence="8" id="KW-0902">Two-component regulatory system</keyword>
<dbReference type="Gene3D" id="3.30.565.10">
    <property type="entry name" value="Histidine kinase-like ATPase, C-terminal domain"/>
    <property type="match status" value="1"/>
</dbReference>
<keyword evidence="9" id="KW-1133">Transmembrane helix</keyword>
<name>A0A0M2SU24_9BACI</name>
<dbReference type="AlphaFoldDB" id="A0A0M2SU24"/>
<evidence type="ECO:0000313" key="11">
    <source>
        <dbReference type="EMBL" id="KKK36130.1"/>
    </source>
</evidence>
<evidence type="ECO:0000256" key="4">
    <source>
        <dbReference type="ARBA" id="ARBA00022679"/>
    </source>
</evidence>
<dbReference type="PROSITE" id="PS50109">
    <property type="entry name" value="HIS_KIN"/>
    <property type="match status" value="1"/>
</dbReference>
<comment type="catalytic activity">
    <reaction evidence="1">
        <text>ATP + protein L-histidine = ADP + protein N-phospho-L-histidine.</text>
        <dbReference type="EC" id="2.7.13.3"/>
    </reaction>
</comment>
<keyword evidence="9" id="KW-0472">Membrane</keyword>
<evidence type="ECO:0000256" key="5">
    <source>
        <dbReference type="ARBA" id="ARBA00022741"/>
    </source>
</evidence>
<dbReference type="InterPro" id="IPR036890">
    <property type="entry name" value="HATPase_C_sf"/>
</dbReference>
<reference evidence="11 12" key="1">
    <citation type="submission" date="2015-04" db="EMBL/GenBank/DDBJ databases">
        <title>Taxonomic description and genome sequence of Bacillus campisalis sp. nov., a novel member of the genus Bacillus isolated from solar saltern.</title>
        <authorList>
            <person name="Mathan Kumar R."/>
            <person name="Kaur G."/>
            <person name="Kumar A."/>
            <person name="Singh N.K."/>
            <person name="Kaur N."/>
            <person name="Kumar N."/>
            <person name="Mayilraj S."/>
        </authorList>
    </citation>
    <scope>NUCLEOTIDE SEQUENCE [LARGE SCALE GENOMIC DNA]</scope>
    <source>
        <strain evidence="11 12">SA2-6</strain>
    </source>
</reference>
<dbReference type="EC" id="2.7.13.3" evidence="2"/>
<dbReference type="GO" id="GO:0005524">
    <property type="term" value="F:ATP binding"/>
    <property type="evidence" value="ECO:0007669"/>
    <property type="project" value="UniProtKB-KW"/>
</dbReference>
<keyword evidence="12" id="KW-1185">Reference proteome</keyword>
<feature type="transmembrane region" description="Helical" evidence="9">
    <location>
        <begin position="12"/>
        <end position="28"/>
    </location>
</feature>
<gene>
    <name evidence="11" type="ORF">WQ57_20940</name>
</gene>
<dbReference type="Pfam" id="PF02518">
    <property type="entry name" value="HATPase_c"/>
    <property type="match status" value="1"/>
</dbReference>
<dbReference type="SMART" id="SM00387">
    <property type="entry name" value="HATPase_c"/>
    <property type="match status" value="1"/>
</dbReference>
<dbReference type="Pfam" id="PF00512">
    <property type="entry name" value="HisKA"/>
    <property type="match status" value="1"/>
</dbReference>
<evidence type="ECO:0000256" key="7">
    <source>
        <dbReference type="ARBA" id="ARBA00022840"/>
    </source>
</evidence>
<dbReference type="Proteomes" id="UP000034166">
    <property type="component" value="Unassembled WGS sequence"/>
</dbReference>
<evidence type="ECO:0000313" key="12">
    <source>
        <dbReference type="Proteomes" id="UP000034166"/>
    </source>
</evidence>
<feature type="transmembrane region" description="Helical" evidence="9">
    <location>
        <begin position="106"/>
        <end position="123"/>
    </location>
</feature>
<dbReference type="PRINTS" id="PR00344">
    <property type="entry name" value="BCTRLSENSOR"/>
</dbReference>
<feature type="domain" description="Histidine kinase" evidence="10">
    <location>
        <begin position="211"/>
        <end position="419"/>
    </location>
</feature>
<accession>A0A0M2SU24</accession>
<protein>
    <recommendedName>
        <fullName evidence="2">histidine kinase</fullName>
        <ecNumber evidence="2">2.7.13.3</ecNumber>
    </recommendedName>
</protein>
<dbReference type="InterPro" id="IPR036097">
    <property type="entry name" value="HisK_dim/P_sf"/>
</dbReference>
<keyword evidence="4" id="KW-0808">Transferase</keyword>
<dbReference type="GO" id="GO:0000155">
    <property type="term" value="F:phosphorelay sensor kinase activity"/>
    <property type="evidence" value="ECO:0007669"/>
    <property type="project" value="InterPro"/>
</dbReference>
<dbReference type="InterPro" id="IPR003661">
    <property type="entry name" value="HisK_dim/P_dom"/>
</dbReference>
<feature type="transmembrane region" description="Helical" evidence="9">
    <location>
        <begin position="162"/>
        <end position="183"/>
    </location>
</feature>
<dbReference type="PANTHER" id="PTHR43065">
    <property type="entry name" value="SENSOR HISTIDINE KINASE"/>
    <property type="match status" value="1"/>
</dbReference>
<feature type="transmembrane region" description="Helical" evidence="9">
    <location>
        <begin position="135"/>
        <end position="155"/>
    </location>
</feature>
<evidence type="ECO:0000259" key="10">
    <source>
        <dbReference type="PROSITE" id="PS50109"/>
    </source>
</evidence>
<dbReference type="EMBL" id="LAYY01000040">
    <property type="protein sequence ID" value="KKK36130.1"/>
    <property type="molecule type" value="Genomic_DNA"/>
</dbReference>
<evidence type="ECO:0000256" key="9">
    <source>
        <dbReference type="SAM" id="Phobius"/>
    </source>
</evidence>
<dbReference type="InterPro" id="IPR003594">
    <property type="entry name" value="HATPase_dom"/>
</dbReference>
<dbReference type="CDD" id="cd00082">
    <property type="entry name" value="HisKA"/>
    <property type="match status" value="1"/>
</dbReference>
<dbReference type="Gene3D" id="1.10.287.130">
    <property type="match status" value="1"/>
</dbReference>
<dbReference type="PATRIC" id="fig|1408103.3.peg.4610"/>
<organism evidence="11 12">
    <name type="scientific">Mesobacillus campisalis</name>
    <dbReference type="NCBI Taxonomy" id="1408103"/>
    <lineage>
        <taxon>Bacteria</taxon>
        <taxon>Bacillati</taxon>
        <taxon>Bacillota</taxon>
        <taxon>Bacilli</taxon>
        <taxon>Bacillales</taxon>
        <taxon>Bacillaceae</taxon>
        <taxon>Mesobacillus</taxon>
    </lineage>
</organism>
<comment type="caution">
    <text evidence="11">The sequence shown here is derived from an EMBL/GenBank/DDBJ whole genome shotgun (WGS) entry which is preliminary data.</text>
</comment>